<dbReference type="RefSeq" id="WP_106583237.1">
    <property type="nucleotide sequence ID" value="NZ_PYGA01000008.1"/>
</dbReference>
<comment type="caution">
    <text evidence="1">The sequence shown here is derived from an EMBL/GenBank/DDBJ whole genome shotgun (WGS) entry which is preliminary data.</text>
</comment>
<dbReference type="Proteomes" id="UP000240542">
    <property type="component" value="Unassembled WGS sequence"/>
</dbReference>
<gene>
    <name evidence="1" type="ORF">CLV63_10852</name>
</gene>
<keyword evidence="2" id="KW-1185">Reference proteome</keyword>
<protein>
    <submittedName>
        <fullName evidence="1">SnoaL-like polyketide cyclase</fullName>
    </submittedName>
</protein>
<sequence>MTDTDPTALYARWNRLWNGDFSVAESILAPDLLVHQARPDGSDSTAQRGPERLLPEIEQTMAHFTDVGITTEVGPLIDGDLISFRWTMRASYKGGLPRATAPIGTRVEFSGNDILRIADGRFVEYWTCSDTLNGLVQLGAISGPNGPA</sequence>
<dbReference type="Pfam" id="PF07366">
    <property type="entry name" value="SnoaL"/>
    <property type="match status" value="1"/>
</dbReference>
<dbReference type="GO" id="GO:0030638">
    <property type="term" value="P:polyketide metabolic process"/>
    <property type="evidence" value="ECO:0007669"/>
    <property type="project" value="InterPro"/>
</dbReference>
<evidence type="ECO:0000313" key="1">
    <source>
        <dbReference type="EMBL" id="PSK97334.1"/>
    </source>
</evidence>
<dbReference type="Gene3D" id="3.10.450.50">
    <property type="match status" value="1"/>
</dbReference>
<reference evidence="1 2" key="1">
    <citation type="submission" date="2018-03" db="EMBL/GenBank/DDBJ databases">
        <title>Genomic Encyclopedia of Archaeal and Bacterial Type Strains, Phase II (KMG-II): from individual species to whole genera.</title>
        <authorList>
            <person name="Goeker M."/>
        </authorList>
    </citation>
    <scope>NUCLEOTIDE SEQUENCE [LARGE SCALE GENOMIC DNA]</scope>
    <source>
        <strain evidence="1 2">DSM 45312</strain>
    </source>
</reference>
<name>A0A2P8DJG0_9ACTN</name>
<accession>A0A2P8DJG0</accession>
<dbReference type="EMBL" id="PYGA01000008">
    <property type="protein sequence ID" value="PSK97334.1"/>
    <property type="molecule type" value="Genomic_DNA"/>
</dbReference>
<proteinExistence type="predicted"/>
<dbReference type="InterPro" id="IPR009959">
    <property type="entry name" value="Cyclase_SnoaL-like"/>
</dbReference>
<evidence type="ECO:0000313" key="2">
    <source>
        <dbReference type="Proteomes" id="UP000240542"/>
    </source>
</evidence>
<organism evidence="1 2">
    <name type="scientific">Murinocardiopsis flavida</name>
    <dbReference type="NCBI Taxonomy" id="645275"/>
    <lineage>
        <taxon>Bacteria</taxon>
        <taxon>Bacillati</taxon>
        <taxon>Actinomycetota</taxon>
        <taxon>Actinomycetes</taxon>
        <taxon>Streptosporangiales</taxon>
        <taxon>Nocardiopsidaceae</taxon>
        <taxon>Murinocardiopsis</taxon>
    </lineage>
</organism>
<dbReference type="AlphaFoldDB" id="A0A2P8DJG0"/>
<dbReference type="InterPro" id="IPR032710">
    <property type="entry name" value="NTF2-like_dom_sf"/>
</dbReference>
<dbReference type="OrthoDB" id="4153705at2"/>
<dbReference type="SUPFAM" id="SSF54427">
    <property type="entry name" value="NTF2-like"/>
    <property type="match status" value="1"/>
</dbReference>